<dbReference type="Proteomes" id="UP000095283">
    <property type="component" value="Unplaced"/>
</dbReference>
<name>A0A1I7XRR6_HETBA</name>
<feature type="compositionally biased region" description="Polar residues" evidence="1">
    <location>
        <begin position="67"/>
        <end position="82"/>
    </location>
</feature>
<dbReference type="AlphaFoldDB" id="A0A1I7XRR6"/>
<organism evidence="2 3">
    <name type="scientific">Heterorhabditis bacteriophora</name>
    <name type="common">Entomopathogenic nematode worm</name>
    <dbReference type="NCBI Taxonomy" id="37862"/>
    <lineage>
        <taxon>Eukaryota</taxon>
        <taxon>Metazoa</taxon>
        <taxon>Ecdysozoa</taxon>
        <taxon>Nematoda</taxon>
        <taxon>Chromadorea</taxon>
        <taxon>Rhabditida</taxon>
        <taxon>Rhabditina</taxon>
        <taxon>Rhabditomorpha</taxon>
        <taxon>Strongyloidea</taxon>
        <taxon>Heterorhabditidae</taxon>
        <taxon>Heterorhabditis</taxon>
    </lineage>
</organism>
<evidence type="ECO:0000313" key="3">
    <source>
        <dbReference type="WBParaSite" id="Hba_20430"/>
    </source>
</evidence>
<sequence>MTVVANPGIPTKDLHFRFEFALQPAALDDLITILEASGCLTLCEEVFESMQLSSPFQDGEREGVARNSAQIDSSGTLFSPTLTVPKVEKGS</sequence>
<keyword evidence="2" id="KW-1185">Reference proteome</keyword>
<dbReference type="WBParaSite" id="Hba_20430">
    <property type="protein sequence ID" value="Hba_20430"/>
    <property type="gene ID" value="Hba_20430"/>
</dbReference>
<evidence type="ECO:0000256" key="1">
    <source>
        <dbReference type="SAM" id="MobiDB-lite"/>
    </source>
</evidence>
<accession>A0A1I7XRR6</accession>
<protein>
    <submittedName>
        <fullName evidence="3">Transposase</fullName>
    </submittedName>
</protein>
<feature type="region of interest" description="Disordered" evidence="1">
    <location>
        <begin position="57"/>
        <end position="91"/>
    </location>
</feature>
<proteinExistence type="predicted"/>
<reference evidence="3" key="1">
    <citation type="submission" date="2016-11" db="UniProtKB">
        <authorList>
            <consortium name="WormBaseParasite"/>
        </authorList>
    </citation>
    <scope>IDENTIFICATION</scope>
</reference>
<evidence type="ECO:0000313" key="2">
    <source>
        <dbReference type="Proteomes" id="UP000095283"/>
    </source>
</evidence>